<accession>A0A6A7NBQ7</accession>
<dbReference type="InterPro" id="IPR001460">
    <property type="entry name" value="PCN-bd_Tpept"/>
</dbReference>
<dbReference type="InterPro" id="IPR012338">
    <property type="entry name" value="Beta-lactam/transpept-like"/>
</dbReference>
<keyword evidence="5 10" id="KW-0732">Signal</keyword>
<dbReference type="EMBL" id="WHUG01000023">
    <property type="protein sequence ID" value="MQA42609.1"/>
    <property type="molecule type" value="Genomic_DNA"/>
</dbReference>
<evidence type="ECO:0000256" key="2">
    <source>
        <dbReference type="ARBA" id="ARBA00007840"/>
    </source>
</evidence>
<evidence type="ECO:0000256" key="1">
    <source>
        <dbReference type="ARBA" id="ARBA00001526"/>
    </source>
</evidence>
<dbReference type="NCBIfam" id="NF000270">
    <property type="entry name" value="bla_class_D_alt"/>
    <property type="match status" value="1"/>
</dbReference>
<name>A0A6A7NBQ7_9BURK</name>
<dbReference type="GO" id="GO:0008658">
    <property type="term" value="F:penicillin binding"/>
    <property type="evidence" value="ECO:0007669"/>
    <property type="project" value="InterPro"/>
</dbReference>
<dbReference type="SUPFAM" id="SSF56601">
    <property type="entry name" value="beta-lactamase/transpeptidase-like"/>
    <property type="match status" value="2"/>
</dbReference>
<proteinExistence type="inferred from homology"/>
<dbReference type="InterPro" id="IPR058136">
    <property type="entry name" value="AmpC"/>
</dbReference>
<evidence type="ECO:0000259" key="11">
    <source>
        <dbReference type="Pfam" id="PF00144"/>
    </source>
</evidence>
<protein>
    <recommendedName>
        <fullName evidence="4 9">Beta-lactamase</fullName>
        <ecNumber evidence="4 9">3.5.2.6</ecNumber>
    </recommendedName>
</protein>
<evidence type="ECO:0000256" key="9">
    <source>
        <dbReference type="RuleBase" id="RU361140"/>
    </source>
</evidence>
<dbReference type="PROSITE" id="PS00336">
    <property type="entry name" value="BETA_LACTAMASE_C"/>
    <property type="match status" value="1"/>
</dbReference>
<dbReference type="PANTHER" id="PTHR46825:SF8">
    <property type="entry name" value="BETA-LACTAMASE-RELATED"/>
    <property type="match status" value="1"/>
</dbReference>
<sequence>MNFRHIILGALASLVPISAAHATEVCTALADSNGPTLFQRGDCQRQVTPASTFKIAISLMGYDAGILKDQRTPKLPFRAGYVDWRDDWRQDTDPTKWMKDSVVWYSQQVTQQLGMPRFAGYASKFKYGNADVAGDAEHDGLTLSWISSSLKISPLEQLTFLNKVVNRQLGVSARAYDMTARLTQRDQPLAGWRIHGKTGSASGYGWYVGWATKGKRSFSFAHLMQRDDTQPNDVPAGMLAREALLKELPLLLGSVEQEALLRETVDQTIEPLMKKYDVPGMALALTDHGKNYVFNYGLASRETRQPVDRDTLFEVGSVSKTLVATLATYAQAQGRLTLSDKVSQHVPALRGSSFDHINLIHLGTHTAGEFPMQVPDNVKNYDQLMDFYRSWQQPAGAAGASRTYSNLTIGLLGMVSAQSMGLPIADAMEKQLLPALGMRQTYIKVPADQMTHYAQGYNDANAPVRVHPAVLEPEAYGIKTTAADLIRFVDANLGQAKLDEALRQAVEATHIGYFKLGAMTQDLIWEQYPAAAGLPGLLVSASEQVTWKSNPVTPLTPPLAPQADALLHKTGSTGGFGAYVLFSPGRKTGIVMLANKFYPGAARIEAAYRILSQLEQHRE</sequence>
<evidence type="ECO:0000256" key="8">
    <source>
        <dbReference type="PIRSR" id="PIRSR602137-50"/>
    </source>
</evidence>
<comment type="caution">
    <text evidence="13">The sequence shown here is derived from an EMBL/GenBank/DDBJ whole genome shotgun (WGS) entry which is preliminary data.</text>
</comment>
<feature type="modified residue" description="N6-carboxylysine" evidence="8">
    <location>
        <position position="54"/>
    </location>
</feature>
<evidence type="ECO:0000256" key="3">
    <source>
        <dbReference type="ARBA" id="ARBA00007898"/>
    </source>
</evidence>
<comment type="similarity">
    <text evidence="2 9">Belongs to the class-C beta-lactamase family.</text>
</comment>
<keyword evidence="7 9" id="KW-0046">Antibiotic resistance</keyword>
<feature type="active site" description="Acyl-ester intermediate" evidence="8">
    <location>
        <position position="51"/>
    </location>
</feature>
<dbReference type="Gene3D" id="3.40.710.10">
    <property type="entry name" value="DD-peptidase/beta-lactamase superfamily"/>
    <property type="match status" value="2"/>
</dbReference>
<keyword evidence="14" id="KW-1185">Reference proteome</keyword>
<feature type="chain" id="PRO_5025632012" description="Beta-lactamase" evidence="10">
    <location>
        <begin position="23"/>
        <end position="619"/>
    </location>
</feature>
<dbReference type="GO" id="GO:0008800">
    <property type="term" value="F:beta-lactamase activity"/>
    <property type="evidence" value="ECO:0007669"/>
    <property type="project" value="UniProtKB-UniRule"/>
</dbReference>
<organism evidence="13 14">
    <name type="scientific">Rugamonas aquatica</name>
    <dbReference type="NCBI Taxonomy" id="2743357"/>
    <lineage>
        <taxon>Bacteria</taxon>
        <taxon>Pseudomonadati</taxon>
        <taxon>Pseudomonadota</taxon>
        <taxon>Betaproteobacteria</taxon>
        <taxon>Burkholderiales</taxon>
        <taxon>Oxalobacteraceae</taxon>
        <taxon>Telluria group</taxon>
        <taxon>Rugamonas</taxon>
    </lineage>
</organism>
<reference evidence="13 14" key="1">
    <citation type="submission" date="2019-10" db="EMBL/GenBank/DDBJ databases">
        <title>Two novel species isolated from a subtropical stream in China.</title>
        <authorList>
            <person name="Lu H."/>
        </authorList>
    </citation>
    <scope>NUCLEOTIDE SEQUENCE [LARGE SCALE GENOMIC DNA]</scope>
    <source>
        <strain evidence="13 14">FT29W</strain>
    </source>
</reference>
<dbReference type="InterPro" id="IPR002137">
    <property type="entry name" value="Beta-lactam_class-D_AS"/>
</dbReference>
<dbReference type="Pfam" id="PF00144">
    <property type="entry name" value="Beta-lactamase"/>
    <property type="match status" value="1"/>
</dbReference>
<evidence type="ECO:0000259" key="12">
    <source>
        <dbReference type="Pfam" id="PF00905"/>
    </source>
</evidence>
<dbReference type="Pfam" id="PF00905">
    <property type="entry name" value="Transpeptidase"/>
    <property type="match status" value="1"/>
</dbReference>
<evidence type="ECO:0000256" key="4">
    <source>
        <dbReference type="ARBA" id="ARBA00012865"/>
    </source>
</evidence>
<dbReference type="GO" id="GO:0046677">
    <property type="term" value="P:response to antibiotic"/>
    <property type="evidence" value="ECO:0007669"/>
    <property type="project" value="UniProtKB-UniRule"/>
</dbReference>
<feature type="domain" description="Penicillin-binding protein transpeptidase" evidence="12">
    <location>
        <begin position="38"/>
        <end position="228"/>
    </location>
</feature>
<dbReference type="NCBIfam" id="NF033085">
    <property type="entry name" value="bla_class_C"/>
    <property type="match status" value="1"/>
</dbReference>
<dbReference type="AlphaFoldDB" id="A0A6A7NBQ7"/>
<feature type="domain" description="Beta-lactamase-related" evidence="11">
    <location>
        <begin position="265"/>
        <end position="614"/>
    </location>
</feature>
<dbReference type="InterPro" id="IPR001466">
    <property type="entry name" value="Beta-lactam-related"/>
</dbReference>
<dbReference type="Proteomes" id="UP000440498">
    <property type="component" value="Unassembled WGS sequence"/>
</dbReference>
<evidence type="ECO:0000256" key="6">
    <source>
        <dbReference type="ARBA" id="ARBA00022801"/>
    </source>
</evidence>
<gene>
    <name evidence="13" type="primary">blaOXA</name>
    <name evidence="13" type="ORF">GEV02_31195</name>
</gene>
<dbReference type="EC" id="3.5.2.6" evidence="4 9"/>
<dbReference type="GO" id="GO:0017001">
    <property type="term" value="P:antibiotic catabolic process"/>
    <property type="evidence" value="ECO:0007669"/>
    <property type="project" value="InterPro"/>
</dbReference>
<dbReference type="PANTHER" id="PTHR46825">
    <property type="entry name" value="D-ALANYL-D-ALANINE-CARBOXYPEPTIDASE/ENDOPEPTIDASE AMPH"/>
    <property type="match status" value="1"/>
</dbReference>
<keyword evidence="6 9" id="KW-0378">Hydrolase</keyword>
<comment type="similarity">
    <text evidence="3 9">Belongs to the class-D beta-lactamase family.</text>
</comment>
<dbReference type="GO" id="GO:0030288">
    <property type="term" value="C:outer membrane-bounded periplasmic space"/>
    <property type="evidence" value="ECO:0007669"/>
    <property type="project" value="InterPro"/>
</dbReference>
<comment type="catalytic activity">
    <reaction evidence="1 9">
        <text>a beta-lactam + H2O = a substituted beta-amino acid</text>
        <dbReference type="Rhea" id="RHEA:20401"/>
        <dbReference type="ChEBI" id="CHEBI:15377"/>
        <dbReference type="ChEBI" id="CHEBI:35627"/>
        <dbReference type="ChEBI" id="CHEBI:140347"/>
        <dbReference type="EC" id="3.5.2.6"/>
    </reaction>
</comment>
<evidence type="ECO:0000313" key="14">
    <source>
        <dbReference type="Proteomes" id="UP000440498"/>
    </source>
</evidence>
<evidence type="ECO:0000256" key="5">
    <source>
        <dbReference type="ARBA" id="ARBA00022729"/>
    </source>
</evidence>
<feature type="signal peptide" evidence="10">
    <location>
        <begin position="1"/>
        <end position="22"/>
    </location>
</feature>
<evidence type="ECO:0000256" key="7">
    <source>
        <dbReference type="ARBA" id="ARBA00023251"/>
    </source>
</evidence>
<dbReference type="PROSITE" id="PS00337">
    <property type="entry name" value="BETA_LACTAMASE_D"/>
    <property type="match status" value="1"/>
</dbReference>
<evidence type="ECO:0000313" key="13">
    <source>
        <dbReference type="EMBL" id="MQA42609.1"/>
    </source>
</evidence>
<dbReference type="InterPro" id="IPR001586">
    <property type="entry name" value="Beta-lactam_class-C_AS"/>
</dbReference>
<evidence type="ECO:0000256" key="10">
    <source>
        <dbReference type="SAM" id="SignalP"/>
    </source>
</evidence>
<dbReference type="InterPro" id="IPR050491">
    <property type="entry name" value="AmpC-like"/>
</dbReference>